<proteinExistence type="predicted"/>
<reference evidence="1" key="1">
    <citation type="submission" date="2022-12" db="EMBL/GenBank/DDBJ databases">
        <title>New Phytohabitans aurantiacus sp. RD004123 nov., an actinomycete isolated from soil.</title>
        <authorList>
            <person name="Triningsih D.W."/>
            <person name="Harunari E."/>
            <person name="Igarashi Y."/>
        </authorList>
    </citation>
    <scope>NUCLEOTIDE SEQUENCE</scope>
    <source>
        <strain evidence="1">RD004123</strain>
    </source>
</reference>
<evidence type="ECO:0008006" key="3">
    <source>
        <dbReference type="Google" id="ProtNLM"/>
    </source>
</evidence>
<dbReference type="SUPFAM" id="SSF53335">
    <property type="entry name" value="S-adenosyl-L-methionine-dependent methyltransferases"/>
    <property type="match status" value="1"/>
</dbReference>
<dbReference type="NCBIfam" id="TIGR04096">
    <property type="entry name" value="dnd_rel_methyl"/>
    <property type="match status" value="1"/>
</dbReference>
<protein>
    <recommendedName>
        <fullName evidence="3">DNA phosphorothioation-associated methyltransferase</fullName>
    </recommendedName>
</protein>
<organism evidence="1 2">
    <name type="scientific">Phytohabitans aurantiacus</name>
    <dbReference type="NCBI Taxonomy" id="3016789"/>
    <lineage>
        <taxon>Bacteria</taxon>
        <taxon>Bacillati</taxon>
        <taxon>Actinomycetota</taxon>
        <taxon>Actinomycetes</taxon>
        <taxon>Micromonosporales</taxon>
        <taxon>Micromonosporaceae</taxon>
    </lineage>
</organism>
<dbReference type="Proteomes" id="UP001144280">
    <property type="component" value="Unassembled WGS sequence"/>
</dbReference>
<evidence type="ECO:0000313" key="2">
    <source>
        <dbReference type="Proteomes" id="UP001144280"/>
    </source>
</evidence>
<comment type="caution">
    <text evidence="1">The sequence shown here is derived from an EMBL/GenBank/DDBJ whole genome shotgun (WGS) entry which is preliminary data.</text>
</comment>
<dbReference type="RefSeq" id="WP_281892634.1">
    <property type="nucleotide sequence ID" value="NZ_BSDI01000003.1"/>
</dbReference>
<sequence length="493" mass="55399">MDTEQEIPRHRTAIARPDLSKPIARALADGVITTNSSLFDYGCGRGLDVVRLRALGYEADGWDPSHRPAAQIRPADVINLGYVVNVIENPAERAHTLRTAWQLARKVLIVAARPDWEARTVAGKRHGDGILTTRGTFQKFFTQEELQAWIKNELHTECIAAAPGIFYVFRDEIYAQSLLASRTRRRSAPLRRPKLRQVLYDAHREIMEEIHGFVTDRGRLPDLWELNGSADRLAAASLSIKRAAAILRQIVGAEDWDRDLEVARDRARQDLLVYLALSAFTKRPRASQLPRDVALDIKTLLGSYSAACDRADLLLHSVADQSAVNAACAKSIIGKLTPEALYIHQAASQQLSPILRVYEGCARVLTGNVPDSNIIKLSRTAPKVSYLSYPTFDRDPHPVLATSLRVDLRRLDVKYTDFRESTNPPVLHRKETFVPDDYPQREKFARLTRQEERAGLLDASSSIGTREGWRTRLDSCDYQVQGHRLVRKPPVPG</sequence>
<dbReference type="InterPro" id="IPR024019">
    <property type="entry name" value="CHP04096"/>
</dbReference>
<dbReference type="EMBL" id="BSDI01000003">
    <property type="protein sequence ID" value="GLH95614.1"/>
    <property type="molecule type" value="Genomic_DNA"/>
</dbReference>
<accession>A0ABQ5QMZ9</accession>
<name>A0ABQ5QMZ9_9ACTN</name>
<gene>
    <name evidence="1" type="ORF">Pa4123_08860</name>
</gene>
<evidence type="ECO:0000313" key="1">
    <source>
        <dbReference type="EMBL" id="GLH95614.1"/>
    </source>
</evidence>
<keyword evidence="2" id="KW-1185">Reference proteome</keyword>
<dbReference type="InterPro" id="IPR029063">
    <property type="entry name" value="SAM-dependent_MTases_sf"/>
</dbReference>